<keyword evidence="2" id="KW-0560">Oxidoreductase</keyword>
<dbReference type="Gene3D" id="3.40.50.720">
    <property type="entry name" value="NAD(P)-binding Rossmann-like Domain"/>
    <property type="match status" value="1"/>
</dbReference>
<name>A0A3Q2DB84_CYPVA</name>
<comment type="similarity">
    <text evidence="1 3">Belongs to the short-chain dehydrogenases/reductases (SDR) family.</text>
</comment>
<evidence type="ECO:0000256" key="2">
    <source>
        <dbReference type="ARBA" id="ARBA00023002"/>
    </source>
</evidence>
<dbReference type="Pfam" id="PF00106">
    <property type="entry name" value="adh_short"/>
    <property type="match status" value="1"/>
</dbReference>
<evidence type="ECO:0000256" key="4">
    <source>
        <dbReference type="SAM" id="SignalP"/>
    </source>
</evidence>
<organism evidence="5 6">
    <name type="scientific">Cyprinodon variegatus</name>
    <name type="common">Sheepshead minnow</name>
    <dbReference type="NCBI Taxonomy" id="28743"/>
    <lineage>
        <taxon>Eukaryota</taxon>
        <taxon>Metazoa</taxon>
        <taxon>Chordata</taxon>
        <taxon>Craniata</taxon>
        <taxon>Vertebrata</taxon>
        <taxon>Euteleostomi</taxon>
        <taxon>Actinopterygii</taxon>
        <taxon>Neopterygii</taxon>
        <taxon>Teleostei</taxon>
        <taxon>Neoteleostei</taxon>
        <taxon>Acanthomorphata</taxon>
        <taxon>Ovalentaria</taxon>
        <taxon>Atherinomorphae</taxon>
        <taxon>Cyprinodontiformes</taxon>
        <taxon>Cyprinodontidae</taxon>
        <taxon>Cyprinodon</taxon>
    </lineage>
</organism>
<protein>
    <submittedName>
        <fullName evidence="5">Dehydrogenase/reductase (SDR family) X-linked</fullName>
    </submittedName>
</protein>
<reference evidence="5" key="2">
    <citation type="submission" date="2025-09" db="UniProtKB">
        <authorList>
            <consortium name="Ensembl"/>
        </authorList>
    </citation>
    <scope>IDENTIFICATION</scope>
</reference>
<dbReference type="PRINTS" id="PR00081">
    <property type="entry name" value="GDHRDH"/>
</dbReference>
<proteinExistence type="inferred from homology"/>
<dbReference type="PRINTS" id="PR00080">
    <property type="entry name" value="SDRFAMILY"/>
</dbReference>
<evidence type="ECO:0000313" key="6">
    <source>
        <dbReference type="Proteomes" id="UP000265020"/>
    </source>
</evidence>
<dbReference type="STRING" id="28743.ENSCVAP00000016221"/>
<dbReference type="InterPro" id="IPR036291">
    <property type="entry name" value="NAD(P)-bd_dom_sf"/>
</dbReference>
<evidence type="ECO:0000256" key="3">
    <source>
        <dbReference type="RuleBase" id="RU000363"/>
    </source>
</evidence>
<dbReference type="Proteomes" id="UP000265020">
    <property type="component" value="Unassembled WGS sequence"/>
</dbReference>
<dbReference type="GO" id="GO:0016491">
    <property type="term" value="F:oxidoreductase activity"/>
    <property type="evidence" value="ECO:0007669"/>
    <property type="project" value="UniProtKB-KW"/>
</dbReference>
<evidence type="ECO:0000256" key="1">
    <source>
        <dbReference type="ARBA" id="ARBA00006484"/>
    </source>
</evidence>
<dbReference type="GeneTree" id="ENSGT00940000164022"/>
<evidence type="ECO:0000313" key="5">
    <source>
        <dbReference type="Ensembl" id="ENSCVAP00000016221.1"/>
    </source>
</evidence>
<dbReference type="PROSITE" id="PS00061">
    <property type="entry name" value="ADH_SHORT"/>
    <property type="match status" value="1"/>
</dbReference>
<dbReference type="PANTHER" id="PTHR24320:SF264">
    <property type="entry name" value="DEHYDROGENASE_REDUCTASE SDR FAMILY MEMBER ON CHROMOSOME X"/>
    <property type="match status" value="1"/>
</dbReference>
<keyword evidence="4" id="KW-0732">Signal</keyword>
<accession>A0A3Q2DB84</accession>
<sequence length="330" mass="36939">MGLLSGLVPLLRLYLCGIRVLLYQMFHRTFEMPELPRQDGRVAIVTGGTRGMGFETARQLAALGMHVIIGRSIRTFWGVGVLKGPGPLWGTPDLVLSRVWRFGSDVSLLSAEFVFVDLTSLASVRHFVQMFRSRSLPLDVLVNNAGVMLVPETRTHEGFEFHFCLNFLSHFLLTNLLLDLLQKSGRPGRCSRIINMSSATHYGADIHLDDLNKRTNYSSHAAYSQSKLALVLFTYHLQKRLEAEGHAVTVNAVDPGMVDTALYDNLWTLASSSGRFLHERWTRTFRFCLGGEPRWAELHLPADGFQKEAPLKNRTAALMGSVPLNPEPPH</sequence>
<dbReference type="PANTHER" id="PTHR24320">
    <property type="entry name" value="RETINOL DEHYDROGENASE"/>
    <property type="match status" value="1"/>
</dbReference>
<keyword evidence="6" id="KW-1185">Reference proteome</keyword>
<reference evidence="5" key="1">
    <citation type="submission" date="2025-08" db="UniProtKB">
        <authorList>
            <consortium name="Ensembl"/>
        </authorList>
    </citation>
    <scope>IDENTIFICATION</scope>
</reference>
<dbReference type="OMA" id="LSWIGWI"/>
<dbReference type="Ensembl" id="ENSCVAT00000024521.1">
    <property type="protein sequence ID" value="ENSCVAP00000016221.1"/>
    <property type="gene ID" value="ENSCVAG00000019155.1"/>
</dbReference>
<feature type="signal peptide" evidence="4">
    <location>
        <begin position="1"/>
        <end position="18"/>
    </location>
</feature>
<dbReference type="AlphaFoldDB" id="A0A3Q2DB84"/>
<dbReference type="SUPFAM" id="SSF51735">
    <property type="entry name" value="NAD(P)-binding Rossmann-fold domains"/>
    <property type="match status" value="1"/>
</dbReference>
<dbReference type="InterPro" id="IPR002347">
    <property type="entry name" value="SDR_fam"/>
</dbReference>
<feature type="chain" id="PRO_5018580771" evidence="4">
    <location>
        <begin position="19"/>
        <end position="330"/>
    </location>
</feature>
<dbReference type="InterPro" id="IPR020904">
    <property type="entry name" value="Sc_DH/Rdtase_CS"/>
</dbReference>